<feature type="region of interest" description="Disordered" evidence="1">
    <location>
        <begin position="133"/>
        <end position="159"/>
    </location>
</feature>
<keyword evidence="2" id="KW-0472">Membrane</keyword>
<organism evidence="3 4">
    <name type="scientific">Pan troglodytes</name>
    <name type="common">Chimpanzee</name>
    <dbReference type="NCBI Taxonomy" id="9598"/>
    <lineage>
        <taxon>Eukaryota</taxon>
        <taxon>Metazoa</taxon>
        <taxon>Chordata</taxon>
        <taxon>Craniata</taxon>
        <taxon>Vertebrata</taxon>
        <taxon>Euteleostomi</taxon>
        <taxon>Mammalia</taxon>
        <taxon>Eutheria</taxon>
        <taxon>Euarchontoglires</taxon>
        <taxon>Primates</taxon>
        <taxon>Haplorrhini</taxon>
        <taxon>Catarrhini</taxon>
        <taxon>Hominidae</taxon>
        <taxon>Pan</taxon>
    </lineage>
</organism>
<dbReference type="EMBL" id="NBAG03000046">
    <property type="protein sequence ID" value="PNI94366.1"/>
    <property type="molecule type" value="Genomic_DNA"/>
</dbReference>
<dbReference type="Pfam" id="PF21033">
    <property type="entry name" value="RMD1-3"/>
    <property type="match status" value="1"/>
</dbReference>
<feature type="transmembrane region" description="Helical" evidence="2">
    <location>
        <begin position="12"/>
        <end position="31"/>
    </location>
</feature>
<dbReference type="InterPro" id="IPR049039">
    <property type="entry name" value="RMD1-3_a_helical_rpt"/>
</dbReference>
<sequence>MSRLGALGGARAGLGLLLGTAAGLGFLCLLYSQRWKRTQRHGRSQSLPNSLDYTQTSDPGRHVMLLRAVPGGAGDASVLPSLPREGQEKVLDRLDFVLTSLVALRREVEELRSSLRGLAGEIVGEVRPLMRSSSKRHPMVSRKTSWMGPNGTLRDGASFPDATWKRTREWLGGEGFRLSGRGVTPLAPALSTSRPPREPRSQMLRVKGGKEEAEAALEKGDESADCHLWYAVLCGQLAEHESIQRRIQSGF</sequence>
<name>A0A2J8QDM3_PANTR</name>
<proteinExistence type="predicted"/>
<evidence type="ECO:0000313" key="4">
    <source>
        <dbReference type="Proteomes" id="UP000236370"/>
    </source>
</evidence>
<evidence type="ECO:0000256" key="1">
    <source>
        <dbReference type="SAM" id="MobiDB-lite"/>
    </source>
</evidence>
<gene>
    <name evidence="3" type="ORF">CK820_G0033503</name>
</gene>
<accession>A0A2J8QDM3</accession>
<evidence type="ECO:0000256" key="2">
    <source>
        <dbReference type="SAM" id="Phobius"/>
    </source>
</evidence>
<feature type="region of interest" description="Disordered" evidence="1">
    <location>
        <begin position="182"/>
        <end position="202"/>
    </location>
</feature>
<reference evidence="3 4" key="1">
    <citation type="submission" date="2017-12" db="EMBL/GenBank/DDBJ databases">
        <title>High-resolution comparative analysis of great ape genomes.</title>
        <authorList>
            <person name="Pollen A."/>
            <person name="Hastie A."/>
            <person name="Hormozdiari F."/>
            <person name="Dougherty M."/>
            <person name="Liu R."/>
            <person name="Chaisson M."/>
            <person name="Hoppe E."/>
            <person name="Hill C."/>
            <person name="Pang A."/>
            <person name="Hillier L."/>
            <person name="Baker C."/>
            <person name="Armstrong J."/>
            <person name="Shendure J."/>
            <person name="Paten B."/>
            <person name="Wilson R."/>
            <person name="Chao H."/>
            <person name="Schneider V."/>
            <person name="Ventura M."/>
            <person name="Kronenberg Z."/>
            <person name="Murali S."/>
            <person name="Gordon D."/>
            <person name="Cantsilieris S."/>
            <person name="Munson K."/>
            <person name="Nelson B."/>
            <person name="Raja A."/>
            <person name="Underwood J."/>
            <person name="Diekhans M."/>
            <person name="Fiddes I."/>
            <person name="Haussler D."/>
            <person name="Eichler E."/>
        </authorList>
    </citation>
    <scope>NUCLEOTIDE SEQUENCE [LARGE SCALE GENOMIC DNA]</scope>
    <source>
        <strain evidence="3">Yerkes chimp pedigree #C0471</strain>
    </source>
</reference>
<dbReference type="AlphaFoldDB" id="A0A2J8QDM3"/>
<feature type="non-terminal residue" evidence="3">
    <location>
        <position position="251"/>
    </location>
</feature>
<comment type="caution">
    <text evidence="3">The sequence shown here is derived from an EMBL/GenBank/DDBJ whole genome shotgun (WGS) entry which is preliminary data.</text>
</comment>
<protein>
    <submittedName>
        <fullName evidence="3">RMDN3 isoform 9</fullName>
    </submittedName>
</protein>
<keyword evidence="2" id="KW-1133">Transmembrane helix</keyword>
<evidence type="ECO:0000313" key="3">
    <source>
        <dbReference type="EMBL" id="PNI94366.1"/>
    </source>
</evidence>
<keyword evidence="2" id="KW-0812">Transmembrane</keyword>
<dbReference type="Proteomes" id="UP000236370">
    <property type="component" value="Unassembled WGS sequence"/>
</dbReference>